<gene>
    <name evidence="1" type="ORF">ACFQPF_01510</name>
</gene>
<dbReference type="PANTHER" id="PTHR43481:SF4">
    <property type="entry name" value="GLYCEROL-1-PHOSPHATE PHOSPHOHYDROLASE 1-RELATED"/>
    <property type="match status" value="1"/>
</dbReference>
<dbReference type="Gene3D" id="3.40.50.1000">
    <property type="entry name" value="HAD superfamily/HAD-like"/>
    <property type="match status" value="1"/>
</dbReference>
<dbReference type="SFLD" id="SFLDG01129">
    <property type="entry name" value="C1.5:_HAD__Beta-PGM__Phosphata"/>
    <property type="match status" value="1"/>
</dbReference>
<dbReference type="NCBIfam" id="TIGR01549">
    <property type="entry name" value="HAD-SF-IA-v1"/>
    <property type="match status" value="1"/>
</dbReference>
<keyword evidence="2" id="KW-1185">Reference proteome</keyword>
<evidence type="ECO:0000313" key="1">
    <source>
        <dbReference type="EMBL" id="MFC7370356.1"/>
    </source>
</evidence>
<accession>A0ABW2NIW0</accession>
<evidence type="ECO:0000313" key="2">
    <source>
        <dbReference type="Proteomes" id="UP001596549"/>
    </source>
</evidence>
<reference evidence="2" key="1">
    <citation type="journal article" date="2019" name="Int. J. Syst. Evol. Microbiol.">
        <title>The Global Catalogue of Microorganisms (GCM) 10K type strain sequencing project: providing services to taxonomists for standard genome sequencing and annotation.</title>
        <authorList>
            <consortium name="The Broad Institute Genomics Platform"/>
            <consortium name="The Broad Institute Genome Sequencing Center for Infectious Disease"/>
            <person name="Wu L."/>
            <person name="Ma J."/>
        </authorList>
    </citation>
    <scope>NUCLEOTIDE SEQUENCE [LARGE SCALE GENOMIC DNA]</scope>
    <source>
        <strain evidence="2">NBRC 106396</strain>
    </source>
</reference>
<dbReference type="SUPFAM" id="SSF56784">
    <property type="entry name" value="HAD-like"/>
    <property type="match status" value="1"/>
</dbReference>
<dbReference type="InterPro" id="IPR051806">
    <property type="entry name" value="HAD-like_SPP"/>
</dbReference>
<organism evidence="1 2">
    <name type="scientific">Fictibacillus iocasae</name>
    <dbReference type="NCBI Taxonomy" id="2715437"/>
    <lineage>
        <taxon>Bacteria</taxon>
        <taxon>Bacillati</taxon>
        <taxon>Bacillota</taxon>
        <taxon>Bacilli</taxon>
        <taxon>Bacillales</taxon>
        <taxon>Fictibacillaceae</taxon>
        <taxon>Fictibacillus</taxon>
    </lineage>
</organism>
<dbReference type="EMBL" id="JBHTCP010000003">
    <property type="protein sequence ID" value="MFC7370356.1"/>
    <property type="molecule type" value="Genomic_DNA"/>
</dbReference>
<proteinExistence type="predicted"/>
<dbReference type="InterPro" id="IPR006439">
    <property type="entry name" value="HAD-SF_hydro_IA"/>
</dbReference>
<dbReference type="InterPro" id="IPR023214">
    <property type="entry name" value="HAD_sf"/>
</dbReference>
<dbReference type="Gene3D" id="1.10.150.240">
    <property type="entry name" value="Putative phosphatase, domain 2"/>
    <property type="match status" value="1"/>
</dbReference>
<dbReference type="GO" id="GO:0016787">
    <property type="term" value="F:hydrolase activity"/>
    <property type="evidence" value="ECO:0007669"/>
    <property type="project" value="UniProtKB-KW"/>
</dbReference>
<name>A0ABW2NIW0_9BACL</name>
<dbReference type="Pfam" id="PF00702">
    <property type="entry name" value="Hydrolase"/>
    <property type="match status" value="1"/>
</dbReference>
<dbReference type="NCBIfam" id="TIGR01509">
    <property type="entry name" value="HAD-SF-IA-v3"/>
    <property type="match status" value="1"/>
</dbReference>
<keyword evidence="1" id="KW-0378">Hydrolase</keyword>
<dbReference type="CDD" id="cd07505">
    <property type="entry name" value="HAD_BPGM-like"/>
    <property type="match status" value="1"/>
</dbReference>
<dbReference type="SFLD" id="SFLDG01135">
    <property type="entry name" value="C1.5.6:_HAD__Beta-PGM__Phospha"/>
    <property type="match status" value="1"/>
</dbReference>
<dbReference type="RefSeq" id="WP_379745508.1">
    <property type="nucleotide sequence ID" value="NZ_JBHTCP010000003.1"/>
</dbReference>
<dbReference type="InterPro" id="IPR036412">
    <property type="entry name" value="HAD-like_sf"/>
</dbReference>
<dbReference type="SFLD" id="SFLDS00003">
    <property type="entry name" value="Haloacid_Dehalogenase"/>
    <property type="match status" value="1"/>
</dbReference>
<protein>
    <submittedName>
        <fullName evidence="1">HAD family hydrolase</fullName>
    </submittedName>
</protein>
<dbReference type="Proteomes" id="UP001596549">
    <property type="component" value="Unassembled WGS sequence"/>
</dbReference>
<dbReference type="PANTHER" id="PTHR43481">
    <property type="entry name" value="FRUCTOSE-1-PHOSPHATE PHOSPHATASE"/>
    <property type="match status" value="1"/>
</dbReference>
<comment type="caution">
    <text evidence="1">The sequence shown here is derived from an EMBL/GenBank/DDBJ whole genome shotgun (WGS) entry which is preliminary data.</text>
</comment>
<dbReference type="InterPro" id="IPR023198">
    <property type="entry name" value="PGP-like_dom2"/>
</dbReference>
<dbReference type="PRINTS" id="PR00413">
    <property type="entry name" value="HADHALOGNASE"/>
</dbReference>
<sequence>MYKMRLKAVCFDMDGVIVDTMPHHVKAWHHAFLREGHEIEERVFFEREGMPGMKTIKDVNILRELNLTQNQMDQIYDEKRAFFKQNAQYDFLEETVKTAQFLKKSGVTIALATGSRREFVTEILSQLSFTFDAVITGDDVNVGKPSPEPYLGIAEKFPFHKKEWLVIENAPLGITSAKRAEMEVWALETTLSADFLKEADKILKKEELHQAVRDKLEEDIR</sequence>